<reference evidence="3 4" key="1">
    <citation type="journal article" date="2013" name="ISME J.">
        <title>A metabolic model for members of the genus Tetrasphaera involved in enhanced biological phosphorus removal.</title>
        <authorList>
            <person name="Kristiansen R."/>
            <person name="Nguyen H.T.T."/>
            <person name="Saunders A.M."/>
            <person name="Nielsen J.L."/>
            <person name="Wimmer R."/>
            <person name="Le V.Q."/>
            <person name="McIlroy S.J."/>
            <person name="Petrovski S."/>
            <person name="Seviour R.J."/>
            <person name="Calteau A."/>
            <person name="Nielsen K.L."/>
            <person name="Nielsen P.H."/>
        </authorList>
    </citation>
    <scope>NUCLEOTIDE SEQUENCE [LARGE SCALE GENOMIC DNA]</scope>
    <source>
        <strain evidence="3 4">Lp2</strain>
    </source>
</reference>
<evidence type="ECO:0000256" key="1">
    <source>
        <dbReference type="SAM" id="MobiDB-lite"/>
    </source>
</evidence>
<dbReference type="SUPFAM" id="SSF56601">
    <property type="entry name" value="beta-lactamase/transpeptidase-like"/>
    <property type="match status" value="1"/>
</dbReference>
<evidence type="ECO:0000313" key="4">
    <source>
        <dbReference type="Proteomes" id="UP000013167"/>
    </source>
</evidence>
<dbReference type="HOGENOM" id="CLU_1834206_0_0_11"/>
<protein>
    <recommendedName>
        <fullName evidence="2">DUF7586 domain-containing protein</fullName>
    </recommendedName>
</protein>
<sequence>MVSFRRERVSTTGGDGRFPRGIPSDVVSLTERTRTRLDHTLASAQREGGTPSMVAGVVRGGELVWSGAAGTLDGRATGPVPGEDVQYRMGSIMDGYFAGEPLHVADGTPSHLDLASFRFSRTPYAVDADIPGGVDEGGWP</sequence>
<name>N0E420_9MICO</name>
<feature type="region of interest" description="Disordered" evidence="1">
    <location>
        <begin position="1"/>
        <end position="22"/>
    </location>
</feature>
<dbReference type="InterPro" id="IPR012338">
    <property type="entry name" value="Beta-lactam/transpept-like"/>
</dbReference>
<dbReference type="STRING" id="1193181.BN10_590062"/>
<organism evidence="3 4">
    <name type="scientific">Phycicoccus elongatus Lp2</name>
    <dbReference type="NCBI Taxonomy" id="1193181"/>
    <lineage>
        <taxon>Bacteria</taxon>
        <taxon>Bacillati</taxon>
        <taxon>Actinomycetota</taxon>
        <taxon>Actinomycetes</taxon>
        <taxon>Micrococcales</taxon>
        <taxon>Intrasporangiaceae</taxon>
        <taxon>Phycicoccus</taxon>
    </lineage>
</organism>
<dbReference type="Pfam" id="PF24491">
    <property type="entry name" value="DUF7586"/>
    <property type="match status" value="1"/>
</dbReference>
<dbReference type="EMBL" id="CAIZ01000129">
    <property type="protein sequence ID" value="CCH70545.1"/>
    <property type="molecule type" value="Genomic_DNA"/>
</dbReference>
<accession>N0E420</accession>
<dbReference type="Proteomes" id="UP000013167">
    <property type="component" value="Unassembled WGS sequence"/>
</dbReference>
<keyword evidence="4" id="KW-1185">Reference proteome</keyword>
<dbReference type="InterPro" id="IPR056008">
    <property type="entry name" value="DUF7586"/>
</dbReference>
<evidence type="ECO:0000313" key="3">
    <source>
        <dbReference type="EMBL" id="CCH70545.1"/>
    </source>
</evidence>
<dbReference type="Gene3D" id="3.40.710.10">
    <property type="entry name" value="DD-peptidase/beta-lactamase superfamily"/>
    <property type="match status" value="1"/>
</dbReference>
<evidence type="ECO:0000259" key="2">
    <source>
        <dbReference type="Pfam" id="PF24491"/>
    </source>
</evidence>
<gene>
    <name evidence="3" type="ORF">BN10_590062</name>
</gene>
<dbReference type="AlphaFoldDB" id="N0E420"/>
<proteinExistence type="predicted"/>
<feature type="domain" description="DUF7586" evidence="2">
    <location>
        <begin position="93"/>
        <end position="121"/>
    </location>
</feature>
<comment type="caution">
    <text evidence="3">The sequence shown here is derived from an EMBL/GenBank/DDBJ whole genome shotgun (WGS) entry which is preliminary data.</text>
</comment>
<dbReference type="eggNOG" id="COG1680">
    <property type="taxonomic scope" value="Bacteria"/>
</dbReference>